<gene>
    <name evidence="1" type="ordered locus">Mar181_1548</name>
</gene>
<accession>F6CYI0</accession>
<name>F6CYI0_MARPP</name>
<dbReference type="STRING" id="491952.Mar181_1548"/>
<dbReference type="Proteomes" id="UP000009230">
    <property type="component" value="Chromosome"/>
</dbReference>
<keyword evidence="2" id="KW-1185">Reference proteome</keyword>
<dbReference type="EMBL" id="CP002771">
    <property type="protein sequence ID" value="AEF54589.1"/>
    <property type="molecule type" value="Genomic_DNA"/>
</dbReference>
<evidence type="ECO:0000313" key="1">
    <source>
        <dbReference type="EMBL" id="AEF54589.1"/>
    </source>
</evidence>
<evidence type="ECO:0000313" key="2">
    <source>
        <dbReference type="Proteomes" id="UP000009230"/>
    </source>
</evidence>
<evidence type="ECO:0008006" key="3">
    <source>
        <dbReference type="Google" id="ProtNLM"/>
    </source>
</evidence>
<proteinExistence type="predicted"/>
<dbReference type="HOGENOM" id="CLU_2880620_0_0_6"/>
<protein>
    <recommendedName>
        <fullName evidence="3">Lipoprotein</fullName>
    </recommendedName>
</protein>
<dbReference type="KEGG" id="mpc:Mar181_1548"/>
<reference evidence="1 2" key="1">
    <citation type="journal article" date="2012" name="Stand. Genomic Sci.">
        <title>Complete genome sequence of Marinomonas posidonica type strain (IVIA-Po-181(T)).</title>
        <authorList>
            <person name="Lucas-Elio P."/>
            <person name="Goodwin L."/>
            <person name="Woyke T."/>
            <person name="Pitluck S."/>
            <person name="Nolan M."/>
            <person name="Kyrpides N.C."/>
            <person name="Detter J.C."/>
            <person name="Copeland A."/>
            <person name="Lu M."/>
            <person name="Bruce D."/>
            <person name="Detter C."/>
            <person name="Tapia R."/>
            <person name="Han S."/>
            <person name="Land M.L."/>
            <person name="Ivanova N."/>
            <person name="Mikhailova N."/>
            <person name="Johnston A.W."/>
            <person name="Sanchez-Amat A."/>
        </authorList>
    </citation>
    <scope>NUCLEOTIDE SEQUENCE [LARGE SCALE GENOMIC DNA]</scope>
    <source>
        <strain evidence="2">CECT 7376 / NCIMB 14433 / IVIA-Po-181</strain>
    </source>
</reference>
<sequence length="63" mass="7027">MNKLLLLLLTSLLLLTGCEDEPFYLASIGKMGVPKEIEGCWAKYKQLKGADPFNCHFLCGSYT</sequence>
<dbReference type="PROSITE" id="PS51257">
    <property type="entry name" value="PROKAR_LIPOPROTEIN"/>
    <property type="match status" value="1"/>
</dbReference>
<dbReference type="AlphaFoldDB" id="F6CYI0"/>
<organism evidence="1 2">
    <name type="scientific">Marinomonas posidonica (strain CECT 7376 / NCIMB 14433 / IVIA-Po-181)</name>
    <dbReference type="NCBI Taxonomy" id="491952"/>
    <lineage>
        <taxon>Bacteria</taxon>
        <taxon>Pseudomonadati</taxon>
        <taxon>Pseudomonadota</taxon>
        <taxon>Gammaproteobacteria</taxon>
        <taxon>Oceanospirillales</taxon>
        <taxon>Oceanospirillaceae</taxon>
        <taxon>Marinomonas</taxon>
    </lineage>
</organism>
<dbReference type="RefSeq" id="WP_013796064.1">
    <property type="nucleotide sequence ID" value="NC_015559.1"/>
</dbReference>